<dbReference type="InterPro" id="IPR044713">
    <property type="entry name" value="DNJA1/2-like"/>
</dbReference>
<dbReference type="EMBL" id="CAVNYO010000474">
    <property type="protein sequence ID" value="CAK5283781.1"/>
    <property type="molecule type" value="Genomic_DNA"/>
</dbReference>
<dbReference type="InterPro" id="IPR008971">
    <property type="entry name" value="HSP40/DnaJ_pept-bd"/>
</dbReference>
<feature type="domain" description="J" evidence="1">
    <location>
        <begin position="36"/>
        <end position="112"/>
    </location>
</feature>
<dbReference type="GO" id="GO:0051082">
    <property type="term" value="F:unfolded protein binding"/>
    <property type="evidence" value="ECO:0007669"/>
    <property type="project" value="InterPro"/>
</dbReference>
<sequence length="411" mass="47010">MSQLLCRRRHIYQGVFRRDLETAPLSRQPLPSRGLGLYKILDVHNSASEEGSAAHAYKKLSRKYHPDKNKDPGAEDRLWRLLTRTKSCRTLRNETYMTGMERWLRAAFFGCGIDPIAGGAEGTRGGSQQGNPFDMFSKFFGGGFQQQQQARRGPTSVTEFEVELSDIYKGANNDNKGGWRRKESSLYWKETIGVEEALLGFERNLTHLDGHIVTLSRKGVTQPGFVQTIEEEGMPHFESNTHGELYVEYNVVLPRELSTPDTPNWTAPVFSKPLTMREITYPTRACDFHLVRQLPQHLGTERLRQFYGPNNFDGRKNKNDQKIVIQEKQTQCEVVRVEIIQQKLAIIQELDNHRQICDVETQTIVLEQHNGVLKVLGPTIQRTVVKKQIGYDKSIAAKLSQIVELRWDAEL</sequence>
<accession>A0AAD2K7Q7</accession>
<dbReference type="InterPro" id="IPR001623">
    <property type="entry name" value="DnaJ_domain"/>
</dbReference>
<dbReference type="Proteomes" id="UP001295794">
    <property type="component" value="Unassembled WGS sequence"/>
</dbReference>
<dbReference type="PANTHER" id="PTHR43888">
    <property type="entry name" value="DNAJ-LIKE-2, ISOFORM A-RELATED"/>
    <property type="match status" value="1"/>
</dbReference>
<evidence type="ECO:0000313" key="3">
    <source>
        <dbReference type="Proteomes" id="UP001295794"/>
    </source>
</evidence>
<dbReference type="GO" id="GO:0030544">
    <property type="term" value="F:Hsp70 protein binding"/>
    <property type="evidence" value="ECO:0007669"/>
    <property type="project" value="InterPro"/>
</dbReference>
<dbReference type="InterPro" id="IPR002939">
    <property type="entry name" value="DnaJ_C"/>
</dbReference>
<protein>
    <recommendedName>
        <fullName evidence="1">J domain-containing protein</fullName>
    </recommendedName>
</protein>
<dbReference type="PROSITE" id="PS50076">
    <property type="entry name" value="DNAJ_2"/>
    <property type="match status" value="1"/>
</dbReference>
<evidence type="ECO:0000259" key="1">
    <source>
        <dbReference type="PROSITE" id="PS50076"/>
    </source>
</evidence>
<comment type="caution">
    <text evidence="2">The sequence shown here is derived from an EMBL/GenBank/DDBJ whole genome shotgun (WGS) entry which is preliminary data.</text>
</comment>
<keyword evidence="3" id="KW-1185">Reference proteome</keyword>
<dbReference type="AlphaFoldDB" id="A0AAD2K7Q7"/>
<dbReference type="Pfam" id="PF01556">
    <property type="entry name" value="DnaJ_C"/>
    <property type="match status" value="1"/>
</dbReference>
<dbReference type="GO" id="GO:0006457">
    <property type="term" value="P:protein folding"/>
    <property type="evidence" value="ECO:0007669"/>
    <property type="project" value="InterPro"/>
</dbReference>
<proteinExistence type="predicted"/>
<evidence type="ECO:0000313" key="2">
    <source>
        <dbReference type="EMBL" id="CAK5283781.1"/>
    </source>
</evidence>
<dbReference type="SUPFAM" id="SSF49493">
    <property type="entry name" value="HSP40/DnaJ peptide-binding domain"/>
    <property type="match status" value="1"/>
</dbReference>
<dbReference type="Pfam" id="PF00226">
    <property type="entry name" value="DnaJ"/>
    <property type="match status" value="1"/>
</dbReference>
<dbReference type="Gene3D" id="1.10.287.110">
    <property type="entry name" value="DnaJ domain"/>
    <property type="match status" value="1"/>
</dbReference>
<organism evidence="2 3">
    <name type="scientific">Mycena citricolor</name>
    <dbReference type="NCBI Taxonomy" id="2018698"/>
    <lineage>
        <taxon>Eukaryota</taxon>
        <taxon>Fungi</taxon>
        <taxon>Dikarya</taxon>
        <taxon>Basidiomycota</taxon>
        <taxon>Agaricomycotina</taxon>
        <taxon>Agaricomycetes</taxon>
        <taxon>Agaricomycetidae</taxon>
        <taxon>Agaricales</taxon>
        <taxon>Marasmiineae</taxon>
        <taxon>Mycenaceae</taxon>
        <taxon>Mycena</taxon>
    </lineage>
</organism>
<dbReference type="FunFam" id="2.60.260.20:FF:000013">
    <property type="entry name" value="DnaJ subfamily B member 11"/>
    <property type="match status" value="1"/>
</dbReference>
<dbReference type="SUPFAM" id="SSF46565">
    <property type="entry name" value="Chaperone J-domain"/>
    <property type="match status" value="1"/>
</dbReference>
<reference evidence="2" key="1">
    <citation type="submission" date="2023-11" db="EMBL/GenBank/DDBJ databases">
        <authorList>
            <person name="De Vega J J."/>
            <person name="De Vega J J."/>
        </authorList>
    </citation>
    <scope>NUCLEOTIDE SEQUENCE</scope>
</reference>
<gene>
    <name evidence="2" type="ORF">MYCIT1_LOCUS36590</name>
</gene>
<dbReference type="CDD" id="cd06257">
    <property type="entry name" value="DnaJ"/>
    <property type="match status" value="1"/>
</dbReference>
<dbReference type="Gene3D" id="2.60.260.20">
    <property type="entry name" value="Urease metallochaperone UreE, N-terminal domain"/>
    <property type="match status" value="1"/>
</dbReference>
<name>A0AAD2K7Q7_9AGAR</name>
<dbReference type="InterPro" id="IPR036869">
    <property type="entry name" value="J_dom_sf"/>
</dbReference>